<dbReference type="PANTHER" id="PTHR42800:SF2">
    <property type="entry name" value="INVERTASE-RELATED"/>
    <property type="match status" value="1"/>
</dbReference>
<organism evidence="7 8">
    <name type="scientific">Lithohypha guttulata</name>
    <dbReference type="NCBI Taxonomy" id="1690604"/>
    <lineage>
        <taxon>Eukaryota</taxon>
        <taxon>Fungi</taxon>
        <taxon>Dikarya</taxon>
        <taxon>Ascomycota</taxon>
        <taxon>Pezizomycotina</taxon>
        <taxon>Eurotiomycetes</taxon>
        <taxon>Chaetothyriomycetidae</taxon>
        <taxon>Chaetothyriales</taxon>
        <taxon>Trichomeriaceae</taxon>
        <taxon>Lithohypha</taxon>
    </lineage>
</organism>
<sequence>MTSSSLLPAGTAISGDYSGHYRPQLHFSPPQGFMNDPNGMFLDAEGTYHLYYQYNPSATIAGNQHWGHATSTDLYTWENQPIALAPDNSTAYIFSGSAVTDPNNTSGFFPNQTNGVVAIYTLAGPQQQVQDIAYSYDNGYTFTKYAGNPVLSAGSAQFRDPKVFWYEDHWVMVVAFSQEFVLAIYTSPNLTSWSHASNFSYHGLLGTQYECPNLVEMQVYGSNETMWLMYLSINPGAPLGGSIGEYFPGSFNGTHFTAVDAAARIADWGKDNYASQFFYGTGTEAISIAWASNWQYCNLVPTGPAEGWQSTMSLPRTNYLRQGARNQGYTLVSLPYDLARLRSSESTASTTNLGANGTLFADVSGGSGAFMLDVNVTGLNLTGLSNTASINFTISSSGSRESITGGIFVAGDSTMWLDRGGISGWDNVYNTNRFSTALVLNNTLDFQVVVDRSIIEVFALEGERSATAVYYSEALLDTVVLRSGNLNSGVSINAQVRMLNGTWGSGAIQANGTSVGQNSTGMVRRELVAEESWKF</sequence>
<evidence type="ECO:0000256" key="2">
    <source>
        <dbReference type="ARBA" id="ARBA00022801"/>
    </source>
</evidence>
<dbReference type="EC" id="3.2.1.26" evidence="7"/>
<dbReference type="GO" id="GO:0004575">
    <property type="term" value="F:sucrose alpha-glucosidase activity"/>
    <property type="evidence" value="ECO:0007669"/>
    <property type="project" value="TreeGrafter"/>
</dbReference>
<proteinExistence type="inferred from homology"/>
<evidence type="ECO:0000256" key="1">
    <source>
        <dbReference type="ARBA" id="ARBA00009902"/>
    </source>
</evidence>
<dbReference type="Gene3D" id="2.60.120.560">
    <property type="entry name" value="Exo-inulinase, domain 1"/>
    <property type="match status" value="1"/>
</dbReference>
<protein>
    <submittedName>
        <fullName evidence="7">Invertase</fullName>
        <ecNumber evidence="7">3.2.1.26</ecNumber>
    </submittedName>
</protein>
<dbReference type="InterPro" id="IPR001362">
    <property type="entry name" value="Glyco_hydro_32"/>
</dbReference>
<dbReference type="SMART" id="SM00640">
    <property type="entry name" value="Glyco_32"/>
    <property type="match status" value="1"/>
</dbReference>
<dbReference type="InterPro" id="IPR018053">
    <property type="entry name" value="Glyco_hydro_32_AS"/>
</dbReference>
<dbReference type="InterPro" id="IPR023296">
    <property type="entry name" value="Glyco_hydro_beta-prop_sf"/>
</dbReference>
<dbReference type="PANTHER" id="PTHR42800">
    <property type="entry name" value="EXOINULINASE INUD (AFU_ORTHOLOGUE AFUA_5G00480)"/>
    <property type="match status" value="1"/>
</dbReference>
<dbReference type="Pfam" id="PF00251">
    <property type="entry name" value="Glyco_hydro_32N"/>
    <property type="match status" value="1"/>
</dbReference>
<dbReference type="InterPro" id="IPR013189">
    <property type="entry name" value="Glyco_hydro_32_C"/>
</dbReference>
<name>A0AAN7YFW3_9EURO</name>
<dbReference type="EMBL" id="JAVRRJ010000005">
    <property type="protein sequence ID" value="KAK5084328.1"/>
    <property type="molecule type" value="Genomic_DNA"/>
</dbReference>
<dbReference type="AlphaFoldDB" id="A0AAN7YFW3"/>
<keyword evidence="2 4" id="KW-0378">Hydrolase</keyword>
<accession>A0AAN7YFW3</accession>
<dbReference type="RefSeq" id="XP_064751628.1">
    <property type="nucleotide sequence ID" value="XM_064901949.1"/>
</dbReference>
<comment type="caution">
    <text evidence="7">The sequence shown here is derived from an EMBL/GenBank/DDBJ whole genome shotgun (WGS) entry which is preliminary data.</text>
</comment>
<dbReference type="GO" id="GO:0005987">
    <property type="term" value="P:sucrose catabolic process"/>
    <property type="evidence" value="ECO:0007669"/>
    <property type="project" value="TreeGrafter"/>
</dbReference>
<dbReference type="GO" id="GO:0000324">
    <property type="term" value="C:fungal-type vacuole"/>
    <property type="evidence" value="ECO:0007669"/>
    <property type="project" value="TreeGrafter"/>
</dbReference>
<comment type="similarity">
    <text evidence="1 4">Belongs to the glycosyl hydrolase 32 family.</text>
</comment>
<dbReference type="PROSITE" id="PS00609">
    <property type="entry name" value="GLYCOSYL_HYDROL_F32"/>
    <property type="match status" value="1"/>
</dbReference>
<gene>
    <name evidence="7" type="primary">INV1</name>
    <name evidence="7" type="ORF">LTR05_005404</name>
</gene>
<dbReference type="GeneID" id="90027294"/>
<evidence type="ECO:0000256" key="4">
    <source>
        <dbReference type="RuleBase" id="RU362110"/>
    </source>
</evidence>
<dbReference type="FunFam" id="2.115.10.20:FF:000002">
    <property type="entry name" value="Invertase 2"/>
    <property type="match status" value="1"/>
</dbReference>
<evidence type="ECO:0000313" key="8">
    <source>
        <dbReference type="Proteomes" id="UP001309876"/>
    </source>
</evidence>
<evidence type="ECO:0000259" key="6">
    <source>
        <dbReference type="Pfam" id="PF08244"/>
    </source>
</evidence>
<dbReference type="SUPFAM" id="SSF49899">
    <property type="entry name" value="Concanavalin A-like lectins/glucanases"/>
    <property type="match status" value="1"/>
</dbReference>
<dbReference type="InterPro" id="IPR013320">
    <property type="entry name" value="ConA-like_dom_sf"/>
</dbReference>
<evidence type="ECO:0000256" key="3">
    <source>
        <dbReference type="ARBA" id="ARBA00023295"/>
    </source>
</evidence>
<evidence type="ECO:0000259" key="5">
    <source>
        <dbReference type="Pfam" id="PF00251"/>
    </source>
</evidence>
<feature type="domain" description="Glycosyl hydrolase family 32 C-terminal" evidence="6">
    <location>
        <begin position="338"/>
        <end position="483"/>
    </location>
</feature>
<keyword evidence="8" id="KW-1185">Reference proteome</keyword>
<dbReference type="Proteomes" id="UP001309876">
    <property type="component" value="Unassembled WGS sequence"/>
</dbReference>
<dbReference type="Pfam" id="PF08244">
    <property type="entry name" value="Glyco_hydro_32C"/>
    <property type="match status" value="1"/>
</dbReference>
<dbReference type="CDD" id="cd18622">
    <property type="entry name" value="GH32_Inu-like"/>
    <property type="match status" value="1"/>
</dbReference>
<reference evidence="7 8" key="1">
    <citation type="submission" date="2023-08" db="EMBL/GenBank/DDBJ databases">
        <title>Black Yeasts Isolated from many extreme environments.</title>
        <authorList>
            <person name="Coleine C."/>
            <person name="Stajich J.E."/>
            <person name="Selbmann L."/>
        </authorList>
    </citation>
    <scope>NUCLEOTIDE SEQUENCE [LARGE SCALE GENOMIC DNA]</scope>
    <source>
        <strain evidence="7 8">CCFEE 5910</strain>
    </source>
</reference>
<dbReference type="SUPFAM" id="SSF75005">
    <property type="entry name" value="Arabinanase/levansucrase/invertase"/>
    <property type="match status" value="1"/>
</dbReference>
<feature type="domain" description="Glycosyl hydrolase family 32 N-terminal" evidence="5">
    <location>
        <begin position="26"/>
        <end position="322"/>
    </location>
</feature>
<keyword evidence="3 4" id="KW-0326">Glycosidase</keyword>
<dbReference type="Gene3D" id="2.115.10.20">
    <property type="entry name" value="Glycosyl hydrolase domain, family 43"/>
    <property type="match status" value="1"/>
</dbReference>
<evidence type="ECO:0000313" key="7">
    <source>
        <dbReference type="EMBL" id="KAK5084328.1"/>
    </source>
</evidence>
<dbReference type="InterPro" id="IPR013148">
    <property type="entry name" value="Glyco_hydro_32_N"/>
</dbReference>